<feature type="transmembrane region" description="Helical" evidence="1">
    <location>
        <begin position="379"/>
        <end position="399"/>
    </location>
</feature>
<keyword evidence="1" id="KW-0472">Membrane</keyword>
<feature type="transmembrane region" description="Helical" evidence="1">
    <location>
        <begin position="1042"/>
        <end position="1059"/>
    </location>
</feature>
<evidence type="ECO:0000256" key="1">
    <source>
        <dbReference type="SAM" id="Phobius"/>
    </source>
</evidence>
<comment type="caution">
    <text evidence="2">The sequence shown here is derived from an EMBL/GenBank/DDBJ whole genome shotgun (WGS) entry which is preliminary data.</text>
</comment>
<proteinExistence type="predicted"/>
<sequence length="1106" mass="121489">MNQPKNFTERLVGSVLSSKLPLFLLLLSVMVGVIALKYTPREEEPQIVVPMIDIIAIAPGVNAKQTERLVTTPLEKLLSQIHGVEHVYSMSNNGQSIVTLRFFVGENRENALLNTYNKLHSNTDNIPAIVSNWRVSPVEVDDVPIVMLGLWSEASSSVDDFTLRRLAEEVTTFLQAIDDTSEINIVGGRTREIQINLNPEQMSARQVSIADVINAIQVSNNLQHLGEITLSNSSLVLESGDVFRDKESLASAPILVVDGAVVLLKDIANIQDGPAEQSSYEWIDFTNASPAKGSNNHSFVTISVAKQKGSNAVNVAKKVHQKIAELKQTIFPQGVHVEVLRDYGETANEKVNNLTTSLAFAIFTVVVFISVFLGWRPAIVVGLAVPICYGITLSLDFAFGYTINRVTLFALILSLGLLVDDPITGVDNIERYLEKGKGSLKDKIVGAINEIRIPLVMSTFTIVLAFMPLAFITGMMGPYMAPMAFNVPMSVISSTLVAFLVTPWLASKLIKPKPITQSTENEQGFSQFYRRMLTPLLESRAKGKVTLWLVLILFITAAMLPVMRLVPLKLLPFDNKNEIQVIVDMPEGTTLEQTAAMTKKVSHIVQQFPEVKTIANYVGNSSPIDFNGMVRQYYLRQMPNTADMRIVLVDKSKREHQSHGIVLRMRELLKPLNTNGVNLKVVEVPPGPPVMSTLVAELYGNEYTKYEELRVAAKTVEERLMNEPHVVEVDSMVGDEQKRLRFITDKNKAALSGISTSDINQALEVSNSGKVIGYMHDENDASPLAINLRLPISERSTISELQRVVVKGQPGIVQKTTPQGIDMAPQSLVALGELGEFSQQINDKPIYHKDLKPVVYVTADISGRTPAEVIADVSADLNKEPSQIIQQDWQSRTYLTSGGTTGWSLPENIQLVWSGEGEWRITIRVFRDMGLAFAFALTAIYIVLRIQTKSAALSAIIMSAIPLTVIGIMPGFFLLNQFGEREIAGAPEPILFTATAMIGMIALAGIVVRNSLILIEFITQARDNGEPIKEALIQAGSVRMRPVLLTAGTTLLGNLIITLDPVFSGLAIAIIFGIISSTVFTLLVVPIVYALIFDKPTNTANKEELS</sequence>
<dbReference type="SUPFAM" id="SSF82693">
    <property type="entry name" value="Multidrug efflux transporter AcrB pore domain, PN1, PN2, PC1 and PC2 subdomains"/>
    <property type="match status" value="3"/>
</dbReference>
<feature type="transmembrane region" description="Helical" evidence="1">
    <location>
        <begin position="990"/>
        <end position="1008"/>
    </location>
</feature>
<dbReference type="Gene3D" id="3.30.2090.10">
    <property type="entry name" value="Multidrug efflux transporter AcrB TolC docking domain, DN and DC subdomains"/>
    <property type="match status" value="2"/>
</dbReference>
<dbReference type="Gene3D" id="3.30.70.1320">
    <property type="entry name" value="Multidrug efflux transporter AcrB pore domain like"/>
    <property type="match status" value="1"/>
</dbReference>
<accession>A0A1Y5EP61</accession>
<keyword evidence="1" id="KW-0812">Transmembrane</keyword>
<dbReference type="InterPro" id="IPR027463">
    <property type="entry name" value="AcrB_DN_DC_subdom"/>
</dbReference>
<dbReference type="SUPFAM" id="SSF82714">
    <property type="entry name" value="Multidrug efflux transporter AcrB TolC docking domain, DN and DC subdomains"/>
    <property type="match status" value="2"/>
</dbReference>
<feature type="transmembrane region" description="Helical" evidence="1">
    <location>
        <begin position="545"/>
        <end position="566"/>
    </location>
</feature>
<feature type="transmembrane region" description="Helical" evidence="1">
    <location>
        <begin position="925"/>
        <end position="944"/>
    </location>
</feature>
<dbReference type="Gene3D" id="3.30.70.1430">
    <property type="entry name" value="Multidrug efflux transporter AcrB pore domain"/>
    <property type="match status" value="2"/>
</dbReference>
<gene>
    <name evidence="2" type="ORF">A9Q75_02600</name>
</gene>
<organism evidence="2 3">
    <name type="scientific">Colwellia psychrerythraea</name>
    <name type="common">Vibrio psychroerythus</name>
    <dbReference type="NCBI Taxonomy" id="28229"/>
    <lineage>
        <taxon>Bacteria</taxon>
        <taxon>Pseudomonadati</taxon>
        <taxon>Pseudomonadota</taxon>
        <taxon>Gammaproteobacteria</taxon>
        <taxon>Alteromonadales</taxon>
        <taxon>Colwelliaceae</taxon>
        <taxon>Colwellia</taxon>
    </lineage>
</organism>
<feature type="transmembrane region" description="Helical" evidence="1">
    <location>
        <begin position="20"/>
        <end position="38"/>
    </location>
</feature>
<protein>
    <submittedName>
        <fullName evidence="2">Acriflavine resistance protein B</fullName>
    </submittedName>
</protein>
<dbReference type="PANTHER" id="PTHR32063:SF16">
    <property type="entry name" value="CATION EFFLUX SYSTEM (ACRB_ACRD_ACRF FAMILY)"/>
    <property type="match status" value="1"/>
</dbReference>
<feature type="transmembrane region" description="Helical" evidence="1">
    <location>
        <begin position="453"/>
        <end position="477"/>
    </location>
</feature>
<dbReference type="EMBL" id="MAAF01000017">
    <property type="protein sequence ID" value="OUR84468.1"/>
    <property type="molecule type" value="Genomic_DNA"/>
</dbReference>
<feature type="transmembrane region" description="Helical" evidence="1">
    <location>
        <begin position="351"/>
        <end position="373"/>
    </location>
</feature>
<dbReference type="AlphaFoldDB" id="A0A1Y5EP61"/>
<feature type="transmembrane region" description="Helical" evidence="1">
    <location>
        <begin position="1065"/>
        <end position="1092"/>
    </location>
</feature>
<dbReference type="SUPFAM" id="SSF82866">
    <property type="entry name" value="Multidrug efflux transporter AcrB transmembrane domain"/>
    <property type="match status" value="2"/>
</dbReference>
<dbReference type="Proteomes" id="UP000243053">
    <property type="component" value="Unassembled WGS sequence"/>
</dbReference>
<dbReference type="GO" id="GO:0042910">
    <property type="term" value="F:xenobiotic transmembrane transporter activity"/>
    <property type="evidence" value="ECO:0007669"/>
    <property type="project" value="TreeGrafter"/>
</dbReference>
<feature type="transmembrane region" description="Helical" evidence="1">
    <location>
        <begin position="483"/>
        <end position="506"/>
    </location>
</feature>
<evidence type="ECO:0000313" key="2">
    <source>
        <dbReference type="EMBL" id="OUR84468.1"/>
    </source>
</evidence>
<keyword evidence="1" id="KW-1133">Transmembrane helix</keyword>
<dbReference type="PRINTS" id="PR00702">
    <property type="entry name" value="ACRIFLAVINRP"/>
</dbReference>
<dbReference type="PANTHER" id="PTHR32063">
    <property type="match status" value="1"/>
</dbReference>
<reference evidence="3" key="1">
    <citation type="journal article" date="2017" name="Proc. Natl. Acad. Sci. U.S.A.">
        <title>Simulation of Deepwater Horizon oil plume reveals substrate specialization within a complex community of hydrocarbon degraders.</title>
        <authorList>
            <person name="Hu P."/>
            <person name="Dubinsky E.A."/>
            <person name="Probst A.J."/>
            <person name="Wang J."/>
            <person name="Sieber C.M.K."/>
            <person name="Tom L.M."/>
            <person name="Gardinali P."/>
            <person name="Banfield J.F."/>
            <person name="Atlas R.M."/>
            <person name="Andersen G.L."/>
        </authorList>
    </citation>
    <scope>NUCLEOTIDE SEQUENCE [LARGE SCALE GENOMIC DNA]</scope>
</reference>
<name>A0A1Y5EP61_COLPS</name>
<dbReference type="Gene3D" id="3.30.70.1440">
    <property type="entry name" value="Multidrug efflux transporter AcrB pore domain"/>
    <property type="match status" value="1"/>
</dbReference>
<dbReference type="InterPro" id="IPR001036">
    <property type="entry name" value="Acrflvin-R"/>
</dbReference>
<dbReference type="Gene3D" id="1.20.1640.10">
    <property type="entry name" value="Multidrug efflux transporter AcrB transmembrane domain"/>
    <property type="match status" value="2"/>
</dbReference>
<feature type="transmembrane region" description="Helical" evidence="1">
    <location>
        <begin position="951"/>
        <end position="975"/>
    </location>
</feature>
<dbReference type="Pfam" id="PF00873">
    <property type="entry name" value="ACR_tran"/>
    <property type="match status" value="1"/>
</dbReference>
<evidence type="ECO:0000313" key="3">
    <source>
        <dbReference type="Proteomes" id="UP000243053"/>
    </source>
</evidence>
<dbReference type="GO" id="GO:0005886">
    <property type="term" value="C:plasma membrane"/>
    <property type="evidence" value="ECO:0007669"/>
    <property type="project" value="TreeGrafter"/>
</dbReference>